<comment type="caution">
    <text evidence="2">The sequence shown here is derived from an EMBL/GenBank/DDBJ whole genome shotgun (WGS) entry which is preliminary data.</text>
</comment>
<keyword evidence="3" id="KW-1185">Reference proteome</keyword>
<gene>
    <name evidence="2" type="ORF">GS399_08585</name>
</gene>
<feature type="chain" id="PRO_5029661458" evidence="1">
    <location>
        <begin position="20"/>
        <end position="118"/>
    </location>
</feature>
<dbReference type="RefSeq" id="WP_160844201.1">
    <property type="nucleotide sequence ID" value="NZ_WVHT01000003.1"/>
</dbReference>
<dbReference type="EMBL" id="WVHT01000003">
    <property type="protein sequence ID" value="MXV51027.1"/>
    <property type="molecule type" value="Genomic_DNA"/>
</dbReference>
<sequence>MKKTMIAALLLFGTAAVFAAITDITGKWTGAVLGPDGNSYNLTYVFKIDGENLTGTSDNTLGINAIEHGKIKDNEFVFDISANGMVIPHKGKVYTDSIALDIDYNGTPLHTVLKRAAE</sequence>
<evidence type="ECO:0000313" key="2">
    <source>
        <dbReference type="EMBL" id="MXV51027.1"/>
    </source>
</evidence>
<proteinExistence type="predicted"/>
<keyword evidence="2" id="KW-0378">Hydrolase</keyword>
<keyword evidence="1" id="KW-0732">Signal</keyword>
<dbReference type="AlphaFoldDB" id="A0A7K1Y8X3"/>
<organism evidence="2 3">
    <name type="scientific">Hufsiella arboris</name>
    <dbReference type="NCBI Taxonomy" id="2695275"/>
    <lineage>
        <taxon>Bacteria</taxon>
        <taxon>Pseudomonadati</taxon>
        <taxon>Bacteroidota</taxon>
        <taxon>Sphingobacteriia</taxon>
        <taxon>Sphingobacteriales</taxon>
        <taxon>Sphingobacteriaceae</taxon>
        <taxon>Hufsiella</taxon>
    </lineage>
</organism>
<dbReference type="GO" id="GO:0016787">
    <property type="term" value="F:hydrolase activity"/>
    <property type="evidence" value="ECO:0007669"/>
    <property type="project" value="UniProtKB-KW"/>
</dbReference>
<accession>A0A7K1Y8X3</accession>
<protein>
    <submittedName>
        <fullName evidence="2">Glycoside hydrolase</fullName>
    </submittedName>
</protein>
<name>A0A7K1Y8X3_9SPHI</name>
<evidence type="ECO:0000313" key="3">
    <source>
        <dbReference type="Proteomes" id="UP000466586"/>
    </source>
</evidence>
<evidence type="ECO:0000256" key="1">
    <source>
        <dbReference type="SAM" id="SignalP"/>
    </source>
</evidence>
<reference evidence="2 3" key="1">
    <citation type="submission" date="2019-11" db="EMBL/GenBank/DDBJ databases">
        <title>Pedobacter sp. HMF7647 Genome sequencing and assembly.</title>
        <authorList>
            <person name="Kang H."/>
            <person name="Kim H."/>
            <person name="Joh K."/>
        </authorList>
    </citation>
    <scope>NUCLEOTIDE SEQUENCE [LARGE SCALE GENOMIC DNA]</scope>
    <source>
        <strain evidence="2 3">HMF7647</strain>
    </source>
</reference>
<feature type="signal peptide" evidence="1">
    <location>
        <begin position="1"/>
        <end position="19"/>
    </location>
</feature>
<dbReference type="Proteomes" id="UP000466586">
    <property type="component" value="Unassembled WGS sequence"/>
</dbReference>